<dbReference type="EMBL" id="QOVF01000001">
    <property type="protein sequence ID" value="KAA0696778.1"/>
    <property type="molecule type" value="Genomic_DNA"/>
</dbReference>
<comment type="caution">
    <text evidence="2">The sequence shown here is derived from an EMBL/GenBank/DDBJ whole genome shotgun (WGS) entry which is preliminary data.</text>
</comment>
<evidence type="ECO:0000256" key="1">
    <source>
        <dbReference type="SAM" id="MobiDB-lite"/>
    </source>
</evidence>
<proteinExistence type="predicted"/>
<evidence type="ECO:0000313" key="3">
    <source>
        <dbReference type="Proteomes" id="UP000463138"/>
    </source>
</evidence>
<feature type="region of interest" description="Disordered" evidence="1">
    <location>
        <begin position="64"/>
        <end position="87"/>
    </location>
</feature>
<name>A0A7V7KXK9_9GAMM</name>
<gene>
    <name evidence="2" type="ORF">DT594_05515</name>
</gene>
<accession>A0A7V7KXK9</accession>
<keyword evidence="3" id="KW-1185">Reference proteome</keyword>
<dbReference type="AlphaFoldDB" id="A0A7V7KXK9"/>
<feature type="compositionally biased region" description="Basic and acidic residues" evidence="1">
    <location>
        <begin position="71"/>
        <end position="87"/>
    </location>
</feature>
<dbReference type="OrthoDB" id="6905080at2"/>
<evidence type="ECO:0000313" key="2">
    <source>
        <dbReference type="EMBL" id="KAA0696778.1"/>
    </source>
</evidence>
<dbReference type="Proteomes" id="UP000463138">
    <property type="component" value="Unassembled WGS sequence"/>
</dbReference>
<organism evidence="2 3">
    <name type="scientific">Halopseudomonas laoshanensis</name>
    <dbReference type="NCBI Taxonomy" id="2268758"/>
    <lineage>
        <taxon>Bacteria</taxon>
        <taxon>Pseudomonadati</taxon>
        <taxon>Pseudomonadota</taxon>
        <taxon>Gammaproteobacteria</taxon>
        <taxon>Pseudomonadales</taxon>
        <taxon>Pseudomonadaceae</taxon>
        <taxon>Halopseudomonas</taxon>
    </lineage>
</organism>
<protein>
    <submittedName>
        <fullName evidence="2">CrfX protein</fullName>
    </submittedName>
</protein>
<reference evidence="2 3" key="1">
    <citation type="submission" date="2018-07" db="EMBL/GenBank/DDBJ databases">
        <title>Pseudomonas laoshanensis sp. nov., isolated from soil.</title>
        <authorList>
            <person name="Sun J."/>
            <person name="Yu L."/>
            <person name="Wang M."/>
            <person name="Zhang C."/>
        </authorList>
    </citation>
    <scope>NUCLEOTIDE SEQUENCE [LARGE SCALE GENOMIC DNA]</scope>
    <source>
        <strain evidence="2 3">Y22</strain>
    </source>
</reference>
<dbReference type="RefSeq" id="WP_149331712.1">
    <property type="nucleotide sequence ID" value="NZ_QOVF01000001.1"/>
</dbReference>
<sequence>MEDPIESRLRELMRAEADTSTPVDAHRLDRVLHKAHMRAGFFDLINLFAHWGWVLSEGGARAMKHSRPVSRRAEDERLVTPESQEKS</sequence>